<evidence type="ECO:0000256" key="1">
    <source>
        <dbReference type="SAM" id="MobiDB-lite"/>
    </source>
</evidence>
<organism evidence="2 3">
    <name type="scientific">Thalassiosira oceanica</name>
    <name type="common">Marine diatom</name>
    <dbReference type="NCBI Taxonomy" id="159749"/>
    <lineage>
        <taxon>Eukaryota</taxon>
        <taxon>Sar</taxon>
        <taxon>Stramenopiles</taxon>
        <taxon>Ochrophyta</taxon>
        <taxon>Bacillariophyta</taxon>
        <taxon>Coscinodiscophyceae</taxon>
        <taxon>Thalassiosirophycidae</taxon>
        <taxon>Thalassiosirales</taxon>
        <taxon>Thalassiosiraceae</taxon>
        <taxon>Thalassiosira</taxon>
    </lineage>
</organism>
<protein>
    <recommendedName>
        <fullName evidence="4">C3H1-type domain-containing protein</fullName>
    </recommendedName>
</protein>
<accession>K0TNF8</accession>
<reference evidence="2 3" key="1">
    <citation type="journal article" date="2012" name="Genome Biol.">
        <title>Genome and low-iron response of an oceanic diatom adapted to chronic iron limitation.</title>
        <authorList>
            <person name="Lommer M."/>
            <person name="Specht M."/>
            <person name="Roy A.S."/>
            <person name="Kraemer L."/>
            <person name="Andreson R."/>
            <person name="Gutowska M.A."/>
            <person name="Wolf J."/>
            <person name="Bergner S.V."/>
            <person name="Schilhabel M.B."/>
            <person name="Klostermeier U.C."/>
            <person name="Beiko R.G."/>
            <person name="Rosenstiel P."/>
            <person name="Hippler M."/>
            <person name="Laroche J."/>
        </authorList>
    </citation>
    <scope>NUCLEOTIDE SEQUENCE [LARGE SCALE GENOMIC DNA]</scope>
    <source>
        <strain evidence="2 3">CCMP1005</strain>
    </source>
</reference>
<evidence type="ECO:0000313" key="3">
    <source>
        <dbReference type="Proteomes" id="UP000266841"/>
    </source>
</evidence>
<sequence>MGPWFSHNWISSQSPQRVGRTLKPDRVVSPAPATSRRSAHSDYQSTSLDQFFKVVERYTPNVRVHGPPGQKHRSTVRGTVATVAEATSANRSNRILTTDIDRLDRHLQPPNGAATSRSKIARRAPPFRLLGVAHVPPHLVLCFGSRGDPRAGMIIGSPHPLVCLVPTRAVALFGVGKCNKGASCPFAHVAVEDGDAPSTSTSNNRKQKKKKKKHNAEDDNGSAIQNGLPSQIHEPLDRPASSDTPAKTKKSKSKNRKSKDAATETETVEEQSPTRAELSAILSALRKHAECTQSNLSEMNDILIQFGAKYAETQRAVNDLKVEILGLEAKMNQGQHKGPPVAVAGSTGERKQENDTSTSDVSDANGVMSTPARACTTSSNEIEGRAAPPDPKFAHSTNGNSSVAAPQVPTSVGTPINIKPMNIEQKAPLPRSAENQTVNGGAPKTVRIPRPETC</sequence>
<feature type="non-terminal residue" evidence="2">
    <location>
        <position position="454"/>
    </location>
</feature>
<gene>
    <name evidence="2" type="ORF">THAOC_01093</name>
</gene>
<feature type="compositionally biased region" description="Basic residues" evidence="1">
    <location>
        <begin position="205"/>
        <end position="214"/>
    </location>
</feature>
<feature type="compositionally biased region" description="Polar residues" evidence="1">
    <location>
        <begin position="395"/>
        <end position="414"/>
    </location>
</feature>
<evidence type="ECO:0000313" key="2">
    <source>
        <dbReference type="EMBL" id="EJK77096.1"/>
    </source>
</evidence>
<keyword evidence="3" id="KW-1185">Reference proteome</keyword>
<dbReference type="Proteomes" id="UP000266841">
    <property type="component" value="Unassembled WGS sequence"/>
</dbReference>
<feature type="region of interest" description="Disordered" evidence="1">
    <location>
        <begin position="333"/>
        <end position="454"/>
    </location>
</feature>
<dbReference type="AlphaFoldDB" id="K0TNF8"/>
<comment type="caution">
    <text evidence="2">The sequence shown here is derived from an EMBL/GenBank/DDBJ whole genome shotgun (WGS) entry which is preliminary data.</text>
</comment>
<feature type="region of interest" description="Disordered" evidence="1">
    <location>
        <begin position="192"/>
        <end position="275"/>
    </location>
</feature>
<proteinExistence type="predicted"/>
<feature type="region of interest" description="Disordered" evidence="1">
    <location>
        <begin position="1"/>
        <end position="44"/>
    </location>
</feature>
<evidence type="ECO:0008006" key="4">
    <source>
        <dbReference type="Google" id="ProtNLM"/>
    </source>
</evidence>
<name>K0TNF8_THAOC</name>
<dbReference type="EMBL" id="AGNL01001330">
    <property type="protein sequence ID" value="EJK77096.1"/>
    <property type="molecule type" value="Genomic_DNA"/>
</dbReference>
<feature type="compositionally biased region" description="Basic residues" evidence="1">
    <location>
        <begin position="247"/>
        <end position="257"/>
    </location>
</feature>